<dbReference type="RefSeq" id="WP_196955235.1">
    <property type="nucleotide sequence ID" value="NZ_JADWYK010000006.1"/>
</dbReference>
<feature type="transmembrane region" description="Helical" evidence="1">
    <location>
        <begin position="130"/>
        <end position="148"/>
    </location>
</feature>
<feature type="transmembrane region" description="Helical" evidence="1">
    <location>
        <begin position="9"/>
        <end position="27"/>
    </location>
</feature>
<gene>
    <name evidence="2" type="ORF">I5L79_11665</name>
</gene>
<evidence type="ECO:0000313" key="2">
    <source>
        <dbReference type="EMBL" id="MBG8554208.1"/>
    </source>
</evidence>
<accession>A0ABS0L2A4</accession>
<evidence type="ECO:0000256" key="1">
    <source>
        <dbReference type="SAM" id="Phobius"/>
    </source>
</evidence>
<dbReference type="Proteomes" id="UP000601099">
    <property type="component" value="Unassembled WGS sequence"/>
</dbReference>
<feature type="transmembrane region" description="Helical" evidence="1">
    <location>
        <begin position="169"/>
        <end position="190"/>
    </location>
</feature>
<proteinExistence type="predicted"/>
<evidence type="ECO:0000313" key="3">
    <source>
        <dbReference type="Proteomes" id="UP000601099"/>
    </source>
</evidence>
<keyword evidence="1" id="KW-0812">Transmembrane</keyword>
<feature type="transmembrane region" description="Helical" evidence="1">
    <location>
        <begin position="103"/>
        <end position="124"/>
    </location>
</feature>
<feature type="transmembrane region" description="Helical" evidence="1">
    <location>
        <begin position="39"/>
        <end position="63"/>
    </location>
</feature>
<keyword evidence="3" id="KW-1185">Reference proteome</keyword>
<comment type="caution">
    <text evidence="2">The sequence shown here is derived from an EMBL/GenBank/DDBJ whole genome shotgun (WGS) entry which is preliminary data.</text>
</comment>
<sequence length="191" mass="21910">MKLPARRPFFYTLFIATATILVVWFLGLRQEWSLFKESLITLTILSVAFGSFLTVSLFQGVWVHDDFGNLQEHIRRMPFPDQITELDTGSLDLDFDAGEGCGAIILGILAWLLVAAIAVVLLWVFAAVAWVVFMVLSAMLYWIFFRALRFALRHGRECRGRLAPSLRYAFTYTIVYTSWLYAIILTTHYLL</sequence>
<reference evidence="2 3" key="1">
    <citation type="submission" date="2020-11" db="EMBL/GenBank/DDBJ databases">
        <title>Hymenobacter sp.</title>
        <authorList>
            <person name="Kim M.K."/>
        </authorList>
    </citation>
    <scope>NUCLEOTIDE SEQUENCE [LARGE SCALE GENOMIC DNA]</scope>
    <source>
        <strain evidence="2 3">BT594</strain>
    </source>
</reference>
<organism evidence="2 3">
    <name type="scientific">Hymenobacter guriensis</name>
    <dbReference type="NCBI Taxonomy" id="2793065"/>
    <lineage>
        <taxon>Bacteria</taxon>
        <taxon>Pseudomonadati</taxon>
        <taxon>Bacteroidota</taxon>
        <taxon>Cytophagia</taxon>
        <taxon>Cytophagales</taxon>
        <taxon>Hymenobacteraceae</taxon>
        <taxon>Hymenobacter</taxon>
    </lineage>
</organism>
<protein>
    <submittedName>
        <fullName evidence="2">Uncharacterized protein</fullName>
    </submittedName>
</protein>
<keyword evidence="1" id="KW-1133">Transmembrane helix</keyword>
<keyword evidence="1" id="KW-0472">Membrane</keyword>
<name>A0ABS0L2A4_9BACT</name>
<dbReference type="EMBL" id="JADWYK010000006">
    <property type="protein sequence ID" value="MBG8554208.1"/>
    <property type="molecule type" value="Genomic_DNA"/>
</dbReference>